<evidence type="ECO:0000313" key="1">
    <source>
        <dbReference type="EMBL" id="OAV62828.1"/>
    </source>
</evidence>
<sequence>MTSDLQDLTVGDEVVVNRNLEHPVNMHFVDDAYGGGWVPKDGVEETIGTKTVTERRDIPAMGGPGGWRHRPARSLVRLGRGFWYDLSDGYQDGSKATVIETLGTLSV</sequence>
<dbReference type="RefSeq" id="WP_043055563.1">
    <property type="nucleotide sequence ID" value="NZ_LXEY01000008.1"/>
</dbReference>
<dbReference type="OrthoDB" id="4941095at2"/>
<dbReference type="AlphaFoldDB" id="A0A1B7M2J9"/>
<evidence type="ECO:0000313" key="2">
    <source>
        <dbReference type="Proteomes" id="UP000078292"/>
    </source>
</evidence>
<comment type="caution">
    <text evidence="1">The sequence shown here is derived from an EMBL/GenBank/DDBJ whole genome shotgun (WGS) entry which is preliminary data.</text>
</comment>
<proteinExistence type="predicted"/>
<reference evidence="1 2" key="1">
    <citation type="submission" date="2016-04" db="EMBL/GenBank/DDBJ databases">
        <title>First whole genome shotgun sequence of the bacterium Enteractinococcus sp. strain UASWS1574.</title>
        <authorList>
            <person name="Crovadore J."/>
            <person name="Chablais R."/>
            <person name="Lefort F."/>
        </authorList>
    </citation>
    <scope>NUCLEOTIDE SEQUENCE [LARGE SCALE GENOMIC DNA]</scope>
    <source>
        <strain evidence="1 2">UASWS1574</strain>
    </source>
</reference>
<organism evidence="1 2">
    <name type="scientific">Enteractinococcus helveticum</name>
    <dbReference type="NCBI Taxonomy" id="1837282"/>
    <lineage>
        <taxon>Bacteria</taxon>
        <taxon>Bacillati</taxon>
        <taxon>Actinomycetota</taxon>
        <taxon>Actinomycetes</taxon>
        <taxon>Micrococcales</taxon>
        <taxon>Micrococcaceae</taxon>
    </lineage>
</organism>
<dbReference type="EMBL" id="LXEY01000008">
    <property type="protein sequence ID" value="OAV62828.1"/>
    <property type="molecule type" value="Genomic_DNA"/>
</dbReference>
<name>A0A1B7M2J9_9MICC</name>
<gene>
    <name evidence="1" type="ORF">A6F49_04800</name>
</gene>
<dbReference type="Proteomes" id="UP000078292">
    <property type="component" value="Unassembled WGS sequence"/>
</dbReference>
<accession>A0A1B7M2J9</accession>
<protein>
    <submittedName>
        <fullName evidence="1">Uncharacterized protein</fullName>
    </submittedName>
</protein>
<keyword evidence="2" id="KW-1185">Reference proteome</keyword>
<dbReference type="STRING" id="1837282.A6F49_04800"/>